<sequence length="131" mass="15050">EVDNSIKAFSDTWIPNVRLFQPSLLTQPEENNRSVVDFILPSRTWDTAKLNLFFGPSNIAAILVIPLTPSPSQGRVTWNFHESECYIVRSGFHLVSRLSSSAPPPPFSQFSQNWWSTFWNFQISRKVKFFG</sequence>
<dbReference type="AlphaFoldDB" id="A0A2P5CQY2"/>
<dbReference type="EMBL" id="JXTB01000104">
    <property type="protein sequence ID" value="PON63441.1"/>
    <property type="molecule type" value="Genomic_DNA"/>
</dbReference>
<reference evidence="2" key="1">
    <citation type="submission" date="2016-06" db="EMBL/GenBank/DDBJ databases">
        <title>Parallel loss of symbiosis genes in relatives of nitrogen-fixing non-legume Parasponia.</title>
        <authorList>
            <person name="Van Velzen R."/>
            <person name="Holmer R."/>
            <person name="Bu F."/>
            <person name="Rutten L."/>
            <person name="Van Zeijl A."/>
            <person name="Liu W."/>
            <person name="Santuari L."/>
            <person name="Cao Q."/>
            <person name="Sharma T."/>
            <person name="Shen D."/>
            <person name="Roswanjaya Y."/>
            <person name="Wardhani T."/>
            <person name="Kalhor M.S."/>
            <person name="Jansen J."/>
            <person name="Van den Hoogen J."/>
            <person name="Gungor B."/>
            <person name="Hartog M."/>
            <person name="Hontelez J."/>
            <person name="Verver J."/>
            <person name="Yang W.-C."/>
            <person name="Schijlen E."/>
            <person name="Repin R."/>
            <person name="Schilthuizen M."/>
            <person name="Schranz E."/>
            <person name="Heidstra R."/>
            <person name="Miyata K."/>
            <person name="Fedorova E."/>
            <person name="Kohlen W."/>
            <person name="Bisseling T."/>
            <person name="Smit S."/>
            <person name="Geurts R."/>
        </authorList>
    </citation>
    <scope>NUCLEOTIDE SEQUENCE [LARGE SCALE GENOMIC DNA]</scope>
    <source>
        <strain evidence="2">cv. WU1-14</strain>
    </source>
</reference>
<keyword evidence="2" id="KW-1185">Reference proteome</keyword>
<name>A0A2P5CQY2_PARAD</name>
<evidence type="ECO:0000313" key="1">
    <source>
        <dbReference type="EMBL" id="PON63441.1"/>
    </source>
</evidence>
<organism evidence="1 2">
    <name type="scientific">Parasponia andersonii</name>
    <name type="common">Sponia andersonii</name>
    <dbReference type="NCBI Taxonomy" id="3476"/>
    <lineage>
        <taxon>Eukaryota</taxon>
        <taxon>Viridiplantae</taxon>
        <taxon>Streptophyta</taxon>
        <taxon>Embryophyta</taxon>
        <taxon>Tracheophyta</taxon>
        <taxon>Spermatophyta</taxon>
        <taxon>Magnoliopsida</taxon>
        <taxon>eudicotyledons</taxon>
        <taxon>Gunneridae</taxon>
        <taxon>Pentapetalae</taxon>
        <taxon>rosids</taxon>
        <taxon>fabids</taxon>
        <taxon>Rosales</taxon>
        <taxon>Cannabaceae</taxon>
        <taxon>Parasponia</taxon>
    </lineage>
</organism>
<gene>
    <name evidence="1" type="ORF">PanWU01x14_131050</name>
</gene>
<evidence type="ECO:0000313" key="2">
    <source>
        <dbReference type="Proteomes" id="UP000237105"/>
    </source>
</evidence>
<feature type="non-terminal residue" evidence="1">
    <location>
        <position position="1"/>
    </location>
</feature>
<dbReference type="Proteomes" id="UP000237105">
    <property type="component" value="Unassembled WGS sequence"/>
</dbReference>
<accession>A0A2P5CQY2</accession>
<comment type="caution">
    <text evidence="1">The sequence shown here is derived from an EMBL/GenBank/DDBJ whole genome shotgun (WGS) entry which is preliminary data.</text>
</comment>
<protein>
    <submittedName>
        <fullName evidence="1">Uncharacterized protein</fullName>
    </submittedName>
</protein>
<proteinExistence type="predicted"/>